<comment type="caution">
    <text evidence="1">The sequence shown here is derived from an EMBL/GenBank/DDBJ whole genome shotgun (WGS) entry which is preliminary data.</text>
</comment>
<dbReference type="EMBL" id="CAJOBG010074413">
    <property type="protein sequence ID" value="CAF4607712.1"/>
    <property type="molecule type" value="Genomic_DNA"/>
</dbReference>
<accession>A0A821CFH2</accession>
<dbReference type="AlphaFoldDB" id="A0A821CFH2"/>
<protein>
    <submittedName>
        <fullName evidence="1">Uncharacterized protein</fullName>
    </submittedName>
</protein>
<name>A0A821CFH2_9BILA</name>
<keyword evidence="2" id="KW-1185">Reference proteome</keyword>
<dbReference type="Proteomes" id="UP000663866">
    <property type="component" value="Unassembled WGS sequence"/>
</dbReference>
<organism evidence="1 2">
    <name type="scientific">Rotaria magnacalcarata</name>
    <dbReference type="NCBI Taxonomy" id="392030"/>
    <lineage>
        <taxon>Eukaryota</taxon>
        <taxon>Metazoa</taxon>
        <taxon>Spiralia</taxon>
        <taxon>Gnathifera</taxon>
        <taxon>Rotifera</taxon>
        <taxon>Eurotatoria</taxon>
        <taxon>Bdelloidea</taxon>
        <taxon>Philodinida</taxon>
        <taxon>Philodinidae</taxon>
        <taxon>Rotaria</taxon>
    </lineage>
</organism>
<gene>
    <name evidence="1" type="ORF">OVN521_LOCUS45425</name>
</gene>
<sequence>MSSASIQVISEAAKRLFVYIRYMTNHLNEMPEVNMNIKQPIPIIVMCLTI</sequence>
<evidence type="ECO:0000313" key="2">
    <source>
        <dbReference type="Proteomes" id="UP000663866"/>
    </source>
</evidence>
<reference evidence="1" key="1">
    <citation type="submission" date="2021-02" db="EMBL/GenBank/DDBJ databases">
        <authorList>
            <person name="Nowell W R."/>
        </authorList>
    </citation>
    <scope>NUCLEOTIDE SEQUENCE</scope>
</reference>
<proteinExistence type="predicted"/>
<evidence type="ECO:0000313" key="1">
    <source>
        <dbReference type="EMBL" id="CAF4607712.1"/>
    </source>
</evidence>
<feature type="non-terminal residue" evidence="1">
    <location>
        <position position="50"/>
    </location>
</feature>